<feature type="domain" description="FAS1" evidence="1">
    <location>
        <begin position="36"/>
        <end position="177"/>
    </location>
</feature>
<dbReference type="PANTHER" id="PTHR10900:SF77">
    <property type="entry name" value="FI19380P1"/>
    <property type="match status" value="1"/>
</dbReference>
<organism evidence="2 3">
    <name type="scientific">Molorchus minor</name>
    <dbReference type="NCBI Taxonomy" id="1323400"/>
    <lineage>
        <taxon>Eukaryota</taxon>
        <taxon>Metazoa</taxon>
        <taxon>Ecdysozoa</taxon>
        <taxon>Arthropoda</taxon>
        <taxon>Hexapoda</taxon>
        <taxon>Insecta</taxon>
        <taxon>Pterygota</taxon>
        <taxon>Neoptera</taxon>
        <taxon>Endopterygota</taxon>
        <taxon>Coleoptera</taxon>
        <taxon>Polyphaga</taxon>
        <taxon>Cucujiformia</taxon>
        <taxon>Chrysomeloidea</taxon>
        <taxon>Cerambycidae</taxon>
        <taxon>Lamiinae</taxon>
        <taxon>Monochamini</taxon>
        <taxon>Molorchus</taxon>
    </lineage>
</organism>
<dbReference type="InterPro" id="IPR000782">
    <property type="entry name" value="FAS1_domain"/>
</dbReference>
<dbReference type="Pfam" id="PF02469">
    <property type="entry name" value="Fasciclin"/>
    <property type="match status" value="3"/>
</dbReference>
<evidence type="ECO:0000313" key="2">
    <source>
        <dbReference type="EMBL" id="KAJ8964176.1"/>
    </source>
</evidence>
<sequence>MDDEVILEGKAKIVEADIMATNGVIHLINEIIIPDAGLYVGSVLKNQNFTKFQEIVEKAGLKEEVNGLSNGTVLVPSNKAFETPEAKKLLEEAENDPEKLKSVIRYHIIQGLLPSNDMSNNLKLTTNDDGKLLRINLYSTLPLFTNIVNRATANCARLTGFDEKACGSVIHEVNKVLIPPTKNIFELIDDNERYSTLRSILNGTEVEKILQENNRSLTFLAPTDETFAALDEKDKKLLLEDKERANTVLKNHVLTEVLCCAGVGPQSWGFSSYVSTLGNNNVEVGRSGSQIRINRGVVTSCDNVATNGVVHTINKVLLPRQPQVSTLGAVLAFLYESQNLVQTLEYHPVYEIV</sequence>
<dbReference type="PANTHER" id="PTHR10900">
    <property type="entry name" value="PERIOSTIN-RELATED"/>
    <property type="match status" value="1"/>
</dbReference>
<keyword evidence="3" id="KW-1185">Reference proteome</keyword>
<feature type="domain" description="FAS1" evidence="1">
    <location>
        <begin position="1"/>
        <end position="32"/>
    </location>
</feature>
<dbReference type="SMART" id="SM00554">
    <property type="entry name" value="FAS1"/>
    <property type="match status" value="2"/>
</dbReference>
<evidence type="ECO:0000313" key="3">
    <source>
        <dbReference type="Proteomes" id="UP001162164"/>
    </source>
</evidence>
<dbReference type="Proteomes" id="UP001162164">
    <property type="component" value="Unassembled WGS sequence"/>
</dbReference>
<dbReference type="SUPFAM" id="SSF82153">
    <property type="entry name" value="FAS1 domain"/>
    <property type="match status" value="3"/>
</dbReference>
<feature type="domain" description="FAS1" evidence="1">
    <location>
        <begin position="181"/>
        <end position="317"/>
    </location>
</feature>
<protein>
    <recommendedName>
        <fullName evidence="1">FAS1 domain-containing protein</fullName>
    </recommendedName>
</protein>
<proteinExistence type="predicted"/>
<dbReference type="InterPro" id="IPR036378">
    <property type="entry name" value="FAS1_dom_sf"/>
</dbReference>
<gene>
    <name evidence="2" type="ORF">NQ317_009268</name>
</gene>
<comment type="caution">
    <text evidence="2">The sequence shown here is derived from an EMBL/GenBank/DDBJ whole genome shotgun (WGS) entry which is preliminary data.</text>
</comment>
<dbReference type="InterPro" id="IPR050904">
    <property type="entry name" value="Adhesion/Biosynth-related"/>
</dbReference>
<reference evidence="2" key="1">
    <citation type="journal article" date="2023" name="Insect Mol. Biol.">
        <title>Genome sequencing provides insights into the evolution of gene families encoding plant cell wall-degrading enzymes in longhorned beetles.</title>
        <authorList>
            <person name="Shin N.R."/>
            <person name="Okamura Y."/>
            <person name="Kirsch R."/>
            <person name="Pauchet Y."/>
        </authorList>
    </citation>
    <scope>NUCLEOTIDE SEQUENCE</scope>
    <source>
        <strain evidence="2">MMC_N1</strain>
    </source>
</reference>
<accession>A0ABQ9IT63</accession>
<dbReference type="Gene3D" id="2.30.180.10">
    <property type="entry name" value="FAS1 domain"/>
    <property type="match status" value="3"/>
</dbReference>
<name>A0ABQ9IT63_9CUCU</name>
<evidence type="ECO:0000259" key="1">
    <source>
        <dbReference type="PROSITE" id="PS50213"/>
    </source>
</evidence>
<dbReference type="PROSITE" id="PS50213">
    <property type="entry name" value="FAS1"/>
    <property type="match status" value="3"/>
</dbReference>
<dbReference type="EMBL" id="JAPWTJ010002878">
    <property type="protein sequence ID" value="KAJ8964176.1"/>
    <property type="molecule type" value="Genomic_DNA"/>
</dbReference>